<evidence type="ECO:0000313" key="3">
    <source>
        <dbReference type="EMBL" id="GFR76252.1"/>
    </source>
</evidence>
<feature type="region of interest" description="Disordered" evidence="1">
    <location>
        <begin position="100"/>
        <end position="125"/>
    </location>
</feature>
<evidence type="ECO:0000256" key="2">
    <source>
        <dbReference type="SAM" id="SignalP"/>
    </source>
</evidence>
<dbReference type="AlphaFoldDB" id="A0AAV4FRY0"/>
<dbReference type="SUPFAM" id="SSF56436">
    <property type="entry name" value="C-type lectin-like"/>
    <property type="match status" value="1"/>
</dbReference>
<feature type="chain" id="PRO_5043977392" evidence="2">
    <location>
        <begin position="25"/>
        <end position="245"/>
    </location>
</feature>
<dbReference type="EMBL" id="BMAT01008014">
    <property type="protein sequence ID" value="GFR76252.1"/>
    <property type="molecule type" value="Genomic_DNA"/>
</dbReference>
<evidence type="ECO:0000256" key="1">
    <source>
        <dbReference type="SAM" id="MobiDB-lite"/>
    </source>
</evidence>
<keyword evidence="2" id="KW-0732">Signal</keyword>
<comment type="caution">
    <text evidence="3">The sequence shown here is derived from an EMBL/GenBank/DDBJ whole genome shotgun (WGS) entry which is preliminary data.</text>
</comment>
<evidence type="ECO:0000313" key="4">
    <source>
        <dbReference type="Proteomes" id="UP000762676"/>
    </source>
</evidence>
<proteinExistence type="predicted"/>
<reference evidence="3 4" key="1">
    <citation type="journal article" date="2021" name="Elife">
        <title>Chloroplast acquisition without the gene transfer in kleptoplastic sea slugs, Plakobranchus ocellatus.</title>
        <authorList>
            <person name="Maeda T."/>
            <person name="Takahashi S."/>
            <person name="Yoshida T."/>
            <person name="Shimamura S."/>
            <person name="Takaki Y."/>
            <person name="Nagai Y."/>
            <person name="Toyoda A."/>
            <person name="Suzuki Y."/>
            <person name="Arimoto A."/>
            <person name="Ishii H."/>
            <person name="Satoh N."/>
            <person name="Nishiyama T."/>
            <person name="Hasebe M."/>
            <person name="Maruyama T."/>
            <person name="Minagawa J."/>
            <person name="Obokata J."/>
            <person name="Shigenobu S."/>
        </authorList>
    </citation>
    <scope>NUCLEOTIDE SEQUENCE [LARGE SCALE GENOMIC DNA]</scope>
</reference>
<gene>
    <name evidence="3" type="ORF">ElyMa_003940000</name>
</gene>
<feature type="signal peptide" evidence="2">
    <location>
        <begin position="1"/>
        <end position="24"/>
    </location>
</feature>
<dbReference type="Proteomes" id="UP000762676">
    <property type="component" value="Unassembled WGS sequence"/>
</dbReference>
<organism evidence="3 4">
    <name type="scientific">Elysia marginata</name>
    <dbReference type="NCBI Taxonomy" id="1093978"/>
    <lineage>
        <taxon>Eukaryota</taxon>
        <taxon>Metazoa</taxon>
        <taxon>Spiralia</taxon>
        <taxon>Lophotrochozoa</taxon>
        <taxon>Mollusca</taxon>
        <taxon>Gastropoda</taxon>
        <taxon>Heterobranchia</taxon>
        <taxon>Euthyneura</taxon>
        <taxon>Panpulmonata</taxon>
        <taxon>Sacoglossa</taxon>
        <taxon>Placobranchoidea</taxon>
        <taxon>Plakobranchidae</taxon>
        <taxon>Elysia</taxon>
    </lineage>
</organism>
<sequence length="245" mass="27024">MQFVDLVVAIVCAILVACEPSCSAASAEKLFDLHLLKTLRKPASGDRECKRLGYGGLAVLSSPEAYKYAMEFTAPNRSSETIMAVGLFLDSDSGTVRWADGTNSADDIPWKDPSPDTSGTHIQLGRKIGYIDLETTLDDDCDNDDDDGDNDDDDGDNDDDDDDDDNDDDDDDNYDNNDDDDDDDDTDNYDNDDGFFDYNDHDDDGDDDDDGSYDDDDDDDDDDNDDVDDNNQTHPHVGKKMPALC</sequence>
<keyword evidence="4" id="KW-1185">Reference proteome</keyword>
<protein>
    <submittedName>
        <fullName evidence="3">Replicase polyprotein 1a</fullName>
    </submittedName>
</protein>
<accession>A0AAV4FRY0</accession>
<dbReference type="InterPro" id="IPR016187">
    <property type="entry name" value="CTDL_fold"/>
</dbReference>
<dbReference type="CDD" id="cd00037">
    <property type="entry name" value="CLECT"/>
    <property type="match status" value="1"/>
</dbReference>
<name>A0AAV4FRY0_9GAST</name>
<feature type="region of interest" description="Disordered" evidence="1">
    <location>
        <begin position="137"/>
        <end position="245"/>
    </location>
</feature>
<feature type="compositionally biased region" description="Acidic residues" evidence="1">
    <location>
        <begin position="137"/>
        <end position="229"/>
    </location>
</feature>